<gene>
    <name evidence="3" type="ORF">GV794_22080</name>
</gene>
<proteinExistence type="predicted"/>
<name>A0ABX0CP97_9NOCA</name>
<dbReference type="RefSeq" id="WP_163956191.1">
    <property type="nucleotide sequence ID" value="NZ_JAAGUX010000051.1"/>
</dbReference>
<dbReference type="Proteomes" id="UP000470876">
    <property type="component" value="Unassembled WGS sequence"/>
</dbReference>
<dbReference type="EMBL" id="JAAGUX010000051">
    <property type="protein sequence ID" value="NEW58316.1"/>
    <property type="molecule type" value="Genomic_DNA"/>
</dbReference>
<evidence type="ECO:0000256" key="1">
    <source>
        <dbReference type="SAM" id="MobiDB-lite"/>
    </source>
</evidence>
<feature type="transmembrane region" description="Helical" evidence="2">
    <location>
        <begin position="69"/>
        <end position="89"/>
    </location>
</feature>
<evidence type="ECO:0000256" key="2">
    <source>
        <dbReference type="SAM" id="Phobius"/>
    </source>
</evidence>
<keyword evidence="2" id="KW-1133">Transmembrane helix</keyword>
<feature type="region of interest" description="Disordered" evidence="1">
    <location>
        <begin position="1"/>
        <end position="20"/>
    </location>
</feature>
<feature type="transmembrane region" description="Helical" evidence="2">
    <location>
        <begin position="23"/>
        <end position="45"/>
    </location>
</feature>
<keyword evidence="2" id="KW-0472">Membrane</keyword>
<keyword evidence="2" id="KW-0812">Transmembrane</keyword>
<evidence type="ECO:0008006" key="5">
    <source>
        <dbReference type="Google" id="ProtNLM"/>
    </source>
</evidence>
<sequence length="106" mass="10656">MSASDVPEPGENKSPPRRTGKRMIGGLALILVAVALLIGGIQAIVDPTAVIAGSSSSPRSPDTDTEAKIGGLLLCFFGITVLGFGIGLFTSKTSPKTTSTSGRIGG</sequence>
<protein>
    <recommendedName>
        <fullName evidence="5">DUF4190 domain-containing protein</fullName>
    </recommendedName>
</protein>
<comment type="caution">
    <text evidence="3">The sequence shown here is derived from an EMBL/GenBank/DDBJ whole genome shotgun (WGS) entry which is preliminary data.</text>
</comment>
<organism evidence="3 4">
    <name type="scientific">Nocardia cyriacigeorgica</name>
    <dbReference type="NCBI Taxonomy" id="135487"/>
    <lineage>
        <taxon>Bacteria</taxon>
        <taxon>Bacillati</taxon>
        <taxon>Actinomycetota</taxon>
        <taxon>Actinomycetes</taxon>
        <taxon>Mycobacteriales</taxon>
        <taxon>Nocardiaceae</taxon>
        <taxon>Nocardia</taxon>
    </lineage>
</organism>
<accession>A0ABX0CP97</accession>
<evidence type="ECO:0000313" key="4">
    <source>
        <dbReference type="Proteomes" id="UP000470876"/>
    </source>
</evidence>
<keyword evidence="4" id="KW-1185">Reference proteome</keyword>
<reference evidence="3 4" key="1">
    <citation type="submission" date="2020-01" db="EMBL/GenBank/DDBJ databases">
        <title>Genetics and antimicrobial susceptibilities of Nocardia species isolated from the soil; a comparison with species isolated from humans.</title>
        <authorList>
            <person name="Carrasco G."/>
            <person name="Monzon S."/>
            <person name="Sansegundo M."/>
            <person name="Garcia E."/>
            <person name="Garrido N."/>
            <person name="Medina M.J."/>
            <person name="Villalon P."/>
            <person name="Ramirez-Arocha A.C."/>
            <person name="Jimenez P."/>
            <person name="Cuesta I."/>
            <person name="Valdezate S."/>
        </authorList>
    </citation>
    <scope>NUCLEOTIDE SEQUENCE [LARGE SCALE GENOMIC DNA]</scope>
    <source>
        <strain evidence="3 4">CNM20110649</strain>
    </source>
</reference>
<evidence type="ECO:0000313" key="3">
    <source>
        <dbReference type="EMBL" id="NEW58316.1"/>
    </source>
</evidence>